<evidence type="ECO:0000259" key="4">
    <source>
        <dbReference type="Pfam" id="PF22614"/>
    </source>
</evidence>
<evidence type="ECO:0000313" key="5">
    <source>
        <dbReference type="EMBL" id="ARU54837.1"/>
    </source>
</evidence>
<dbReference type="InterPro" id="IPR003148">
    <property type="entry name" value="RCK_N"/>
</dbReference>
<evidence type="ECO:0000259" key="3">
    <source>
        <dbReference type="Pfam" id="PF07885"/>
    </source>
</evidence>
<keyword evidence="6" id="KW-1185">Reference proteome</keyword>
<dbReference type="AlphaFoldDB" id="A0A1Y0I302"/>
<dbReference type="Gene3D" id="1.10.287.70">
    <property type="match status" value="1"/>
</dbReference>
<dbReference type="GO" id="GO:0006813">
    <property type="term" value="P:potassium ion transport"/>
    <property type="evidence" value="ECO:0007669"/>
    <property type="project" value="InterPro"/>
</dbReference>
<feature type="transmembrane region" description="Helical" evidence="2">
    <location>
        <begin position="39"/>
        <end position="57"/>
    </location>
</feature>
<feature type="transmembrane region" description="Helical" evidence="2">
    <location>
        <begin position="90"/>
        <end position="112"/>
    </location>
</feature>
<proteinExistence type="predicted"/>
<gene>
    <name evidence="5" type="ORF">OLMES_0745</name>
</gene>
<organism evidence="5 6">
    <name type="scientific">Oleiphilus messinensis</name>
    <dbReference type="NCBI Taxonomy" id="141451"/>
    <lineage>
        <taxon>Bacteria</taxon>
        <taxon>Pseudomonadati</taxon>
        <taxon>Pseudomonadota</taxon>
        <taxon>Gammaproteobacteria</taxon>
        <taxon>Oceanospirillales</taxon>
        <taxon>Oleiphilaceae</taxon>
        <taxon>Oleiphilus</taxon>
    </lineage>
</organism>
<dbReference type="RefSeq" id="WP_087460001.1">
    <property type="nucleotide sequence ID" value="NZ_CP021425.1"/>
</dbReference>
<feature type="domain" description="RCK N-terminal" evidence="4">
    <location>
        <begin position="131"/>
        <end position="227"/>
    </location>
</feature>
<dbReference type="Proteomes" id="UP000196027">
    <property type="component" value="Chromosome"/>
</dbReference>
<evidence type="ECO:0000256" key="1">
    <source>
        <dbReference type="ARBA" id="ARBA00004651"/>
    </source>
</evidence>
<evidence type="ECO:0000313" key="6">
    <source>
        <dbReference type="Proteomes" id="UP000196027"/>
    </source>
</evidence>
<dbReference type="Gene3D" id="3.40.50.720">
    <property type="entry name" value="NAD(P)-binding Rossmann-like Domain"/>
    <property type="match status" value="1"/>
</dbReference>
<accession>A0A1Y0I302</accession>
<reference evidence="5 6" key="1">
    <citation type="submission" date="2017-05" db="EMBL/GenBank/DDBJ databases">
        <title>Genomic insights into alkan degradation activity of Oleiphilus messinensis.</title>
        <authorList>
            <person name="Kozyavkin S.A."/>
            <person name="Slesarev A.I."/>
            <person name="Golyshin P.N."/>
            <person name="Korzhenkov A."/>
            <person name="Golyshina O.N."/>
            <person name="Toshchakov S.V."/>
        </authorList>
    </citation>
    <scope>NUCLEOTIDE SEQUENCE [LARGE SCALE GENOMIC DNA]</scope>
    <source>
        <strain evidence="5 6">ME102</strain>
    </source>
</reference>
<feature type="domain" description="Potassium channel" evidence="3">
    <location>
        <begin position="41"/>
        <end position="113"/>
    </location>
</feature>
<keyword evidence="2" id="KW-0812">Transmembrane</keyword>
<evidence type="ECO:0000256" key="2">
    <source>
        <dbReference type="SAM" id="Phobius"/>
    </source>
</evidence>
<dbReference type="OrthoDB" id="9813518at2"/>
<sequence>MANSEQQTSYQSSQRYKPIQHRKAVYQTNWQIKRRINRLFMILFALIGAHTLAMVWLEELSLFNALWLTLTTLTTVGYGDLSAATPAGKIATIGLLYITGITLLTLIVSDYIDYRFFKRELIRTGKWRWNMINHILIINSPRNHTTEYYIRLVSQIRAHALYRSTPIQILTDQFPGGLPTELAELGVVHYHGSSDNPGDLRAVNVHAAKHIVILARDENSAISDSATFDVLHRLMEHKLADKAIVECVRDENRERLKRLGAQAIIRPVRSYPEILVRAILAPGSEKILEDLFSHEQDHPTRYDVKISGLTWAEIVCALIQAGLGTAMAYVDEDKEVICHPKHDERIDAHALIVLVKADLEPAETEIQEAIRHYRQRKQNWDRQKQALEREADIEH</sequence>
<dbReference type="Pfam" id="PF22614">
    <property type="entry name" value="Slo-like_RCK"/>
    <property type="match status" value="1"/>
</dbReference>
<dbReference type="PANTHER" id="PTHR43833">
    <property type="entry name" value="POTASSIUM CHANNEL PROTEIN 2-RELATED-RELATED"/>
    <property type="match status" value="1"/>
</dbReference>
<dbReference type="Pfam" id="PF07885">
    <property type="entry name" value="Ion_trans_2"/>
    <property type="match status" value="1"/>
</dbReference>
<dbReference type="InterPro" id="IPR050721">
    <property type="entry name" value="Trk_Ktr_HKT_K-transport"/>
</dbReference>
<name>A0A1Y0I302_9GAMM</name>
<protein>
    <submittedName>
        <fullName evidence="5">Ion transport 2 domain-containing protein</fullName>
    </submittedName>
</protein>
<dbReference type="GO" id="GO:0005886">
    <property type="term" value="C:plasma membrane"/>
    <property type="evidence" value="ECO:0007669"/>
    <property type="project" value="UniProtKB-SubCell"/>
</dbReference>
<dbReference type="InterPro" id="IPR013099">
    <property type="entry name" value="K_chnl_dom"/>
</dbReference>
<dbReference type="KEGG" id="ome:OLMES_0745"/>
<keyword evidence="2" id="KW-0472">Membrane</keyword>
<dbReference type="InterPro" id="IPR036291">
    <property type="entry name" value="NAD(P)-bd_dom_sf"/>
</dbReference>
<keyword evidence="2" id="KW-1133">Transmembrane helix</keyword>
<dbReference type="EMBL" id="CP021425">
    <property type="protein sequence ID" value="ARU54837.1"/>
    <property type="molecule type" value="Genomic_DNA"/>
</dbReference>
<dbReference type="SUPFAM" id="SSF51735">
    <property type="entry name" value="NAD(P)-binding Rossmann-fold domains"/>
    <property type="match status" value="1"/>
</dbReference>
<dbReference type="SUPFAM" id="SSF81324">
    <property type="entry name" value="Voltage-gated potassium channels"/>
    <property type="match status" value="1"/>
</dbReference>
<comment type="subcellular location">
    <subcellularLocation>
        <location evidence="1">Cell membrane</location>
        <topology evidence="1">Multi-pass membrane protein</topology>
    </subcellularLocation>
</comment>